<keyword evidence="10 13" id="KW-1133">Transmembrane helix</keyword>
<evidence type="ECO:0000256" key="10">
    <source>
        <dbReference type="ARBA" id="ARBA00022989"/>
    </source>
</evidence>
<sequence length="217" mass="22140">MSGFWALVARDMKLAGRLGGGPFVGLGFFIIVVTMVPFGVGADLPLLGRIGPGILWVAVLLATLLSLDRLFQADYEDGSLDLFLMAPLPVEALVLAKCLAHWLTNTVPLIIAMPAVAFLVNLNMDGLGPLVVSLVIGTPALSLIGALGAALVVGVRRGGLVLSLIVLPLYVPVLIFGAAASGSGLGDTPMLFLGAFSLAALALAPFAAAAGLRISVS</sequence>
<evidence type="ECO:0000256" key="11">
    <source>
        <dbReference type="ARBA" id="ARBA00023136"/>
    </source>
</evidence>
<evidence type="ECO:0000256" key="3">
    <source>
        <dbReference type="ARBA" id="ARBA00010544"/>
    </source>
</evidence>
<evidence type="ECO:0000256" key="12">
    <source>
        <dbReference type="PIRNR" id="PIRNR002764"/>
    </source>
</evidence>
<keyword evidence="6 12" id="KW-1003">Cell membrane</keyword>
<dbReference type="PRINTS" id="PR01414">
    <property type="entry name" value="CCMBBIOGNSIS"/>
</dbReference>
<dbReference type="Pfam" id="PF03379">
    <property type="entry name" value="CcmB"/>
    <property type="match status" value="1"/>
</dbReference>
<comment type="function">
    <text evidence="1 12">Required for the export of heme to the periplasm for the biogenesis of c-type cytochromes.</text>
</comment>
<dbReference type="OrthoDB" id="9812915at2"/>
<evidence type="ECO:0000256" key="9">
    <source>
        <dbReference type="ARBA" id="ARBA00022748"/>
    </source>
</evidence>
<dbReference type="InterPro" id="IPR003544">
    <property type="entry name" value="Cyt_c_biogenesis_CcmB"/>
</dbReference>
<reference evidence="14 15" key="1">
    <citation type="journal article" date="2016" name="Int. J. Syst. Evol. Microbiol.">
        <title>Pyruvatibacter mobilis gen. nov., sp. nov., a marine bacterium from the culture broth of Picochlorum sp. 122.</title>
        <authorList>
            <person name="Wang G."/>
            <person name="Tang M."/>
            <person name="Wu H."/>
            <person name="Dai S."/>
            <person name="Li T."/>
            <person name="Chen C."/>
            <person name="He H."/>
            <person name="Fan J."/>
            <person name="Xiang W."/>
            <person name="Li X."/>
        </authorList>
    </citation>
    <scope>NUCLEOTIDE SEQUENCE [LARGE SCALE GENOMIC DNA]</scope>
    <source>
        <strain evidence="14 15">GYP-11</strain>
    </source>
</reference>
<comment type="caution">
    <text evidence="14">The sequence shown here is derived from an EMBL/GenBank/DDBJ whole genome shotgun (WGS) entry which is preliminary data.</text>
</comment>
<evidence type="ECO:0000256" key="7">
    <source>
        <dbReference type="ARBA" id="ARBA00022519"/>
    </source>
</evidence>
<evidence type="ECO:0000256" key="6">
    <source>
        <dbReference type="ARBA" id="ARBA00022475"/>
    </source>
</evidence>
<dbReference type="GO" id="GO:1903607">
    <property type="term" value="P:cytochrome c biosynthetic process"/>
    <property type="evidence" value="ECO:0007669"/>
    <property type="project" value="TreeGrafter"/>
</dbReference>
<feature type="transmembrane region" description="Helical" evidence="13">
    <location>
        <begin position="130"/>
        <end position="153"/>
    </location>
</feature>
<evidence type="ECO:0000256" key="8">
    <source>
        <dbReference type="ARBA" id="ARBA00022692"/>
    </source>
</evidence>
<feature type="transmembrane region" description="Helical" evidence="13">
    <location>
        <begin position="107"/>
        <end position="124"/>
    </location>
</feature>
<dbReference type="RefSeq" id="WP_160586357.1">
    <property type="nucleotide sequence ID" value="NZ_BMHN01000001.1"/>
</dbReference>
<keyword evidence="15" id="KW-1185">Reference proteome</keyword>
<keyword evidence="5 12" id="KW-0813">Transport</keyword>
<feature type="transmembrane region" description="Helical" evidence="13">
    <location>
        <begin position="160"/>
        <end position="179"/>
    </location>
</feature>
<comment type="similarity">
    <text evidence="3 12">Belongs to the CcmB/CycW/HelB family.</text>
</comment>
<evidence type="ECO:0000256" key="1">
    <source>
        <dbReference type="ARBA" id="ARBA00002442"/>
    </source>
</evidence>
<dbReference type="AlphaFoldDB" id="A0A845Q716"/>
<keyword evidence="7 12" id="KW-0997">Cell inner membrane</keyword>
<dbReference type="PANTHER" id="PTHR30070">
    <property type="entry name" value="HEME EXPORTER PROTEIN B"/>
    <property type="match status" value="1"/>
</dbReference>
<comment type="subcellular location">
    <subcellularLocation>
        <location evidence="2">Cell inner membrane</location>
        <topology evidence="2">Multi-pass membrane protein</topology>
    </subcellularLocation>
</comment>
<dbReference type="PANTHER" id="PTHR30070:SF1">
    <property type="entry name" value="CYTOCHROME C BIOGENESIS B-RELATED"/>
    <property type="match status" value="1"/>
</dbReference>
<name>A0A845Q716_9HYPH</name>
<organism evidence="14 15">
    <name type="scientific">Pyruvatibacter mobilis</name>
    <dbReference type="NCBI Taxonomy" id="1712261"/>
    <lineage>
        <taxon>Bacteria</taxon>
        <taxon>Pseudomonadati</taxon>
        <taxon>Pseudomonadota</taxon>
        <taxon>Alphaproteobacteria</taxon>
        <taxon>Hyphomicrobiales</taxon>
        <taxon>Parvibaculaceae</taxon>
        <taxon>Pyruvatibacter</taxon>
    </lineage>
</organism>
<keyword evidence="8 13" id="KW-0812">Transmembrane</keyword>
<evidence type="ECO:0000256" key="13">
    <source>
        <dbReference type="SAM" id="Phobius"/>
    </source>
</evidence>
<dbReference type="GO" id="GO:0005886">
    <property type="term" value="C:plasma membrane"/>
    <property type="evidence" value="ECO:0007669"/>
    <property type="project" value="UniProtKB-SubCell"/>
</dbReference>
<evidence type="ECO:0000256" key="4">
    <source>
        <dbReference type="ARBA" id="ARBA00016452"/>
    </source>
</evidence>
<feature type="transmembrane region" description="Helical" evidence="13">
    <location>
        <begin position="53"/>
        <end position="71"/>
    </location>
</feature>
<keyword evidence="11 12" id="KW-0472">Membrane</keyword>
<feature type="transmembrane region" description="Helical" evidence="13">
    <location>
        <begin position="20"/>
        <end position="41"/>
    </location>
</feature>
<dbReference type="InterPro" id="IPR026031">
    <property type="entry name" value="Cyt_c_CcmB_bac"/>
</dbReference>
<dbReference type="NCBIfam" id="TIGR01190">
    <property type="entry name" value="ccmB"/>
    <property type="match status" value="1"/>
</dbReference>
<dbReference type="Proteomes" id="UP000470384">
    <property type="component" value="Unassembled WGS sequence"/>
</dbReference>
<evidence type="ECO:0000256" key="2">
    <source>
        <dbReference type="ARBA" id="ARBA00004429"/>
    </source>
</evidence>
<dbReference type="PIRSF" id="PIRSF002764">
    <property type="entry name" value="CcmB"/>
    <property type="match status" value="1"/>
</dbReference>
<evidence type="ECO:0000313" key="15">
    <source>
        <dbReference type="Proteomes" id="UP000470384"/>
    </source>
</evidence>
<gene>
    <name evidence="14" type="primary">ccmB</name>
    <name evidence="14" type="ORF">GTQ45_00550</name>
</gene>
<keyword evidence="9 12" id="KW-0201">Cytochrome c-type biogenesis</keyword>
<dbReference type="EMBL" id="WXYQ01000001">
    <property type="protein sequence ID" value="NBG94215.1"/>
    <property type="molecule type" value="Genomic_DNA"/>
</dbReference>
<accession>A0A845Q716</accession>
<dbReference type="GO" id="GO:0017004">
    <property type="term" value="P:cytochrome complex assembly"/>
    <property type="evidence" value="ECO:0007669"/>
    <property type="project" value="UniProtKB-KW"/>
</dbReference>
<evidence type="ECO:0000256" key="5">
    <source>
        <dbReference type="ARBA" id="ARBA00022448"/>
    </source>
</evidence>
<feature type="transmembrane region" description="Helical" evidence="13">
    <location>
        <begin position="191"/>
        <end position="212"/>
    </location>
</feature>
<dbReference type="GO" id="GO:0015232">
    <property type="term" value="F:heme transmembrane transporter activity"/>
    <property type="evidence" value="ECO:0007669"/>
    <property type="project" value="InterPro"/>
</dbReference>
<dbReference type="GeneID" id="300656271"/>
<proteinExistence type="inferred from homology"/>
<protein>
    <recommendedName>
        <fullName evidence="4 12">Heme exporter protein B</fullName>
    </recommendedName>
</protein>
<evidence type="ECO:0000313" key="14">
    <source>
        <dbReference type="EMBL" id="NBG94215.1"/>
    </source>
</evidence>